<keyword evidence="5 10" id="KW-0548">Nucleotidyltransferase</keyword>
<reference evidence="12 13" key="1">
    <citation type="submission" date="2016-02" db="EMBL/GenBank/DDBJ databases">
        <authorList>
            <person name="Wen L."/>
            <person name="He K."/>
            <person name="Yang H."/>
        </authorList>
    </citation>
    <scope>NUCLEOTIDE SEQUENCE [LARGE SCALE GENOMIC DNA]</scope>
    <source>
        <strain evidence="12 13">MJR8628A</strain>
    </source>
</reference>
<protein>
    <recommendedName>
        <fullName evidence="10">Probable nicotinate-nucleotide adenylyltransferase</fullName>
        <ecNumber evidence="10">2.7.7.18</ecNumber>
    </recommendedName>
    <alternativeName>
        <fullName evidence="10">Deamido-NAD(+) diphosphorylase</fullName>
    </alternativeName>
    <alternativeName>
        <fullName evidence="10">Deamido-NAD(+) pyrophosphorylase</fullName>
    </alternativeName>
    <alternativeName>
        <fullName evidence="10">Nicotinate mononucleotide adenylyltransferase</fullName>
        <shortName evidence="10">NaMN adenylyltransferase</shortName>
    </alternativeName>
</protein>
<comment type="pathway">
    <text evidence="2 10">Cofactor biosynthesis; NAD(+) biosynthesis; deamido-NAD(+) from nicotinate D-ribonucleotide: step 1/1.</text>
</comment>
<dbReference type="NCBIfam" id="NF000840">
    <property type="entry name" value="PRK00071.1-3"/>
    <property type="match status" value="1"/>
</dbReference>
<dbReference type="NCBIfam" id="TIGR00482">
    <property type="entry name" value="nicotinate (nicotinamide) nucleotide adenylyltransferase"/>
    <property type="match status" value="1"/>
</dbReference>
<evidence type="ECO:0000256" key="3">
    <source>
        <dbReference type="ARBA" id="ARBA00022642"/>
    </source>
</evidence>
<dbReference type="Pfam" id="PF01467">
    <property type="entry name" value="CTP_transf_like"/>
    <property type="match status" value="1"/>
</dbReference>
<dbReference type="PANTHER" id="PTHR39321">
    <property type="entry name" value="NICOTINATE-NUCLEOTIDE ADENYLYLTRANSFERASE-RELATED"/>
    <property type="match status" value="1"/>
</dbReference>
<evidence type="ECO:0000313" key="13">
    <source>
        <dbReference type="Proteomes" id="UP000070326"/>
    </source>
</evidence>
<organism evidence="12 13">
    <name type="scientific">Peptostreptococcus anaerobius</name>
    <dbReference type="NCBI Taxonomy" id="1261"/>
    <lineage>
        <taxon>Bacteria</taxon>
        <taxon>Bacillati</taxon>
        <taxon>Bacillota</taxon>
        <taxon>Clostridia</taxon>
        <taxon>Peptostreptococcales</taxon>
        <taxon>Peptostreptococcaceae</taxon>
        <taxon>Peptostreptococcus</taxon>
    </lineage>
</organism>
<dbReference type="STRING" id="1261.HMPREF3195_00383"/>
<evidence type="ECO:0000256" key="5">
    <source>
        <dbReference type="ARBA" id="ARBA00022695"/>
    </source>
</evidence>
<dbReference type="GeneID" id="79843544"/>
<dbReference type="UniPathway" id="UPA00253">
    <property type="reaction ID" value="UER00332"/>
</dbReference>
<dbReference type="PANTHER" id="PTHR39321:SF3">
    <property type="entry name" value="PHOSPHOPANTETHEINE ADENYLYLTRANSFERASE"/>
    <property type="match status" value="1"/>
</dbReference>
<proteinExistence type="inferred from homology"/>
<keyword evidence="6 10" id="KW-0547">Nucleotide-binding</keyword>
<dbReference type="InterPro" id="IPR005248">
    <property type="entry name" value="NadD/NMNAT"/>
</dbReference>
<evidence type="ECO:0000256" key="4">
    <source>
        <dbReference type="ARBA" id="ARBA00022679"/>
    </source>
</evidence>
<dbReference type="InterPro" id="IPR014729">
    <property type="entry name" value="Rossmann-like_a/b/a_fold"/>
</dbReference>
<evidence type="ECO:0000259" key="11">
    <source>
        <dbReference type="Pfam" id="PF01467"/>
    </source>
</evidence>
<evidence type="ECO:0000256" key="2">
    <source>
        <dbReference type="ARBA" id="ARBA00005019"/>
    </source>
</evidence>
<evidence type="ECO:0000256" key="1">
    <source>
        <dbReference type="ARBA" id="ARBA00002324"/>
    </source>
</evidence>
<dbReference type="EMBL" id="LSQZ01000014">
    <property type="protein sequence ID" value="KXI14052.1"/>
    <property type="molecule type" value="Genomic_DNA"/>
</dbReference>
<feature type="domain" description="Cytidyltransferase-like" evidence="11">
    <location>
        <begin position="33"/>
        <end position="199"/>
    </location>
</feature>
<dbReference type="GO" id="GO:0004515">
    <property type="term" value="F:nicotinate-nucleotide adenylyltransferase activity"/>
    <property type="evidence" value="ECO:0007669"/>
    <property type="project" value="UniProtKB-UniRule"/>
</dbReference>
<dbReference type="CDD" id="cd02165">
    <property type="entry name" value="NMNAT"/>
    <property type="match status" value="1"/>
</dbReference>
<dbReference type="SUPFAM" id="SSF52374">
    <property type="entry name" value="Nucleotidylyl transferase"/>
    <property type="match status" value="1"/>
</dbReference>
<evidence type="ECO:0000256" key="9">
    <source>
        <dbReference type="ARBA" id="ARBA00048721"/>
    </source>
</evidence>
<keyword evidence="4 10" id="KW-0808">Transferase</keyword>
<dbReference type="Proteomes" id="UP000070326">
    <property type="component" value="Unassembled WGS sequence"/>
</dbReference>
<dbReference type="NCBIfam" id="TIGR00125">
    <property type="entry name" value="cyt_tran_rel"/>
    <property type="match status" value="1"/>
</dbReference>
<comment type="caution">
    <text evidence="12">The sequence shown here is derived from an EMBL/GenBank/DDBJ whole genome shotgun (WGS) entry which is preliminary data.</text>
</comment>
<evidence type="ECO:0000256" key="8">
    <source>
        <dbReference type="ARBA" id="ARBA00023027"/>
    </source>
</evidence>
<accession>A0A135YXD5</accession>
<dbReference type="HAMAP" id="MF_00244">
    <property type="entry name" value="NaMN_adenylyltr"/>
    <property type="match status" value="1"/>
</dbReference>
<keyword evidence="7 10" id="KW-0067">ATP-binding</keyword>
<evidence type="ECO:0000256" key="10">
    <source>
        <dbReference type="HAMAP-Rule" id="MF_00244"/>
    </source>
</evidence>
<sequence length="229" mass="26881">MKELDELLKYAIDKNESKIKDFLSSKRGYKVGIMGGTFNPIHNAHLVIAEFIRDKYCLDKIIFIPTGNPPHKSHVVDKQHRFDMVVLATRKNDDFFVLDYEMRQTHMTYTVDTLKYLRSIYDFEDLYFITGSDTINQIETWKDFRENFALAKFIAAARPGINLLETQENIVRYRREYGASIDMLYVPALEISSTYIRSRLKSNHTIKYLMPTRVEEYIYDRGIYGGAID</sequence>
<dbReference type="eggNOG" id="COG1057">
    <property type="taxonomic scope" value="Bacteria"/>
</dbReference>
<evidence type="ECO:0000313" key="12">
    <source>
        <dbReference type="EMBL" id="KXI14052.1"/>
    </source>
</evidence>
<name>A0A135YXD5_9FIRM</name>
<dbReference type="Gene3D" id="3.40.50.620">
    <property type="entry name" value="HUPs"/>
    <property type="match status" value="1"/>
</dbReference>
<evidence type="ECO:0000256" key="7">
    <source>
        <dbReference type="ARBA" id="ARBA00022840"/>
    </source>
</evidence>
<dbReference type="PATRIC" id="fig|1261.3.peg.398"/>
<comment type="similarity">
    <text evidence="10">Belongs to the NadD family.</text>
</comment>
<dbReference type="RefSeq" id="WP_002844605.1">
    <property type="nucleotide sequence ID" value="NZ_CAMPYD010000014.1"/>
</dbReference>
<dbReference type="GO" id="GO:0009435">
    <property type="term" value="P:NAD+ biosynthetic process"/>
    <property type="evidence" value="ECO:0007669"/>
    <property type="project" value="UniProtKB-UniRule"/>
</dbReference>
<keyword evidence="3 10" id="KW-0662">Pyridine nucleotide biosynthesis</keyword>
<gene>
    <name evidence="10" type="primary">nadD</name>
    <name evidence="12" type="ORF">HMPREF3195_00383</name>
</gene>
<dbReference type="EC" id="2.7.7.18" evidence="10"/>
<dbReference type="InterPro" id="IPR004821">
    <property type="entry name" value="Cyt_trans-like"/>
</dbReference>
<comment type="function">
    <text evidence="1 10">Catalyzes the reversible adenylation of nicotinate mononucleotide (NaMN) to nicotinic acid adenine dinucleotide (NaAD).</text>
</comment>
<dbReference type="GO" id="GO:0005524">
    <property type="term" value="F:ATP binding"/>
    <property type="evidence" value="ECO:0007669"/>
    <property type="project" value="UniProtKB-KW"/>
</dbReference>
<dbReference type="AlphaFoldDB" id="A0A135YXD5"/>
<comment type="catalytic activity">
    <reaction evidence="9 10">
        <text>nicotinate beta-D-ribonucleotide + ATP + H(+) = deamido-NAD(+) + diphosphate</text>
        <dbReference type="Rhea" id="RHEA:22860"/>
        <dbReference type="ChEBI" id="CHEBI:15378"/>
        <dbReference type="ChEBI" id="CHEBI:30616"/>
        <dbReference type="ChEBI" id="CHEBI:33019"/>
        <dbReference type="ChEBI" id="CHEBI:57502"/>
        <dbReference type="ChEBI" id="CHEBI:58437"/>
        <dbReference type="EC" id="2.7.7.18"/>
    </reaction>
</comment>
<keyword evidence="8 10" id="KW-0520">NAD</keyword>
<evidence type="ECO:0000256" key="6">
    <source>
        <dbReference type="ARBA" id="ARBA00022741"/>
    </source>
</evidence>